<sequence length="812" mass="83197">MMPFLPSPGGLFAGTSAVAVLLSPLAAETTFPYSALAPGTLVHSDGFVLDQDLVFNVVNGTTDISSSAVLDVTGAIDDGSEIFNVTKIGNGALKLAAGNTYGGSTTIQRGILSIPADSALGDSTAPLAIKGGCLLASSSFSMPRDVSFGTTGGSIRADGTTVLDLTGNVAWGSGITSFFGSGGTTVLSGTTSGTGGDLMIGWATVFAPSGGIVSHHTLSLRGTASLPAGNLWLDNFGVLELGNGNFTRALGSGPGEVRLETSAGAGFAAYGADRIVNIGGAGSTFVWGQISPPFLSLTHSGFTTYGDLVLGSHTATHTVDFQNPLQLNNGQTNLHREIQVPDGPAAVEARISGGISQSANPQTTSTTLSFDADGALEITGPLSGSMSLEKTGTGTVVLSGTNSFTGYSDAYEGTFRIANNAAWSTSHSFFIETDATLDASAMTVPVNVPSSYFANVYGSLLGDLTVSGYLEGNGFVDGNVHAKAGAYVLPDYDGQLHVTGDFTLDRSAEIEFYLASTTPMLEYNQMRVEGTVTLDGDLLLGSDPVLVENDSFFLLLNDGTDPIHGTFHNLPEGGVVPIGNGLALQVTYQANGDGGPVGNDVGFTVVPDTSSTDLALSVDAPLAVDLASSFTVTYTITNHGPNDSSASSLEVELPPNATFNGSAPAGSVIENLLTVPVSALANGSTTTVTLNFTAPAATGSVFVAPWIYNGTGDANDTNDAAPSMTAVLPGGAPVINSFSTDLESGTVTLGMETIPDVRYVLQQSINLVDWSNLLEFLGDGELKDVEQPIDETKEFFRFSILPYDGGGVGTPE</sequence>
<accession>A0ABU9B0E2</accession>
<evidence type="ECO:0000313" key="4">
    <source>
        <dbReference type="Proteomes" id="UP001371305"/>
    </source>
</evidence>
<dbReference type="Pfam" id="PF01345">
    <property type="entry name" value="DUF11"/>
    <property type="match status" value="1"/>
</dbReference>
<dbReference type="PANTHER" id="PTHR35037">
    <property type="entry name" value="C-TERMINAL REGION OF AIDA-LIKE PROTEIN"/>
    <property type="match status" value="1"/>
</dbReference>
<evidence type="ECO:0000259" key="2">
    <source>
        <dbReference type="Pfam" id="PF01345"/>
    </source>
</evidence>
<dbReference type="Pfam" id="PF12951">
    <property type="entry name" value="PATR"/>
    <property type="match status" value="2"/>
</dbReference>
<dbReference type="Proteomes" id="UP001371305">
    <property type="component" value="Unassembled WGS sequence"/>
</dbReference>
<dbReference type="InterPro" id="IPR051551">
    <property type="entry name" value="Autotransporter_adhesion"/>
</dbReference>
<dbReference type="InterPro" id="IPR001434">
    <property type="entry name" value="OmcB-like_DUF11"/>
</dbReference>
<dbReference type="NCBIfam" id="TIGR02601">
    <property type="entry name" value="autotrns_rpt"/>
    <property type="match status" value="2"/>
</dbReference>
<dbReference type="Gene3D" id="2.60.40.10">
    <property type="entry name" value="Immunoglobulins"/>
    <property type="match status" value="1"/>
</dbReference>
<gene>
    <name evidence="3" type="ORF">WKV53_23355</name>
</gene>
<dbReference type="SUPFAM" id="SSF51126">
    <property type="entry name" value="Pectin lyase-like"/>
    <property type="match status" value="1"/>
</dbReference>
<dbReference type="InterPro" id="IPR013783">
    <property type="entry name" value="Ig-like_fold"/>
</dbReference>
<feature type="domain" description="DUF11" evidence="2">
    <location>
        <begin position="624"/>
        <end position="721"/>
    </location>
</feature>
<dbReference type="PANTHER" id="PTHR35037:SF3">
    <property type="entry name" value="C-TERMINAL REGION OF AIDA-LIKE PROTEIN"/>
    <property type="match status" value="1"/>
</dbReference>
<keyword evidence="1" id="KW-0732">Signal</keyword>
<keyword evidence="4" id="KW-1185">Reference proteome</keyword>
<name>A0ABU9B0E2_9BACT</name>
<organism evidence="3 4">
    <name type="scientific">Luteolibacter soli</name>
    <dbReference type="NCBI Taxonomy" id="3135280"/>
    <lineage>
        <taxon>Bacteria</taxon>
        <taxon>Pseudomonadati</taxon>
        <taxon>Verrucomicrobiota</taxon>
        <taxon>Verrucomicrobiia</taxon>
        <taxon>Verrucomicrobiales</taxon>
        <taxon>Verrucomicrobiaceae</taxon>
        <taxon>Luteolibacter</taxon>
    </lineage>
</organism>
<reference evidence="3 4" key="1">
    <citation type="submission" date="2024-04" db="EMBL/GenBank/DDBJ databases">
        <title>Luteolibacter sp. isolated from soil.</title>
        <authorList>
            <person name="An J."/>
        </authorList>
    </citation>
    <scope>NUCLEOTIDE SEQUENCE [LARGE SCALE GENOMIC DNA]</scope>
    <source>
        <strain evidence="3 4">Y139</strain>
    </source>
</reference>
<dbReference type="EMBL" id="JBBUKT010000011">
    <property type="protein sequence ID" value="MEK7953471.1"/>
    <property type="molecule type" value="Genomic_DNA"/>
</dbReference>
<dbReference type="RefSeq" id="WP_341407235.1">
    <property type="nucleotide sequence ID" value="NZ_JBBUKT010000011.1"/>
</dbReference>
<dbReference type="InterPro" id="IPR013425">
    <property type="entry name" value="Autotrns_rpt"/>
</dbReference>
<evidence type="ECO:0000313" key="3">
    <source>
        <dbReference type="EMBL" id="MEK7953471.1"/>
    </source>
</evidence>
<dbReference type="InterPro" id="IPR011050">
    <property type="entry name" value="Pectin_lyase_fold/virulence"/>
</dbReference>
<comment type="caution">
    <text evidence="3">The sequence shown here is derived from an EMBL/GenBank/DDBJ whole genome shotgun (WGS) entry which is preliminary data.</text>
</comment>
<protein>
    <submittedName>
        <fullName evidence="3">Autotransporter-associated beta strand repeat-containing protein</fullName>
    </submittedName>
</protein>
<evidence type="ECO:0000256" key="1">
    <source>
        <dbReference type="ARBA" id="ARBA00022729"/>
    </source>
</evidence>
<proteinExistence type="predicted"/>